<dbReference type="EMBL" id="DXDC01000296">
    <property type="protein sequence ID" value="HIY66542.1"/>
    <property type="molecule type" value="Genomic_DNA"/>
</dbReference>
<name>A0A9D2C9R8_9MICO</name>
<evidence type="ECO:0000313" key="3">
    <source>
        <dbReference type="EMBL" id="HIY66542.1"/>
    </source>
</evidence>
<feature type="region of interest" description="Disordered" evidence="1">
    <location>
        <begin position="25"/>
        <end position="59"/>
    </location>
</feature>
<keyword evidence="2" id="KW-0732">Signal</keyword>
<evidence type="ECO:0000256" key="2">
    <source>
        <dbReference type="SAM" id="SignalP"/>
    </source>
</evidence>
<organism evidence="3 4">
    <name type="scientific">Candidatus Agrococcus pullicola</name>
    <dbReference type="NCBI Taxonomy" id="2838429"/>
    <lineage>
        <taxon>Bacteria</taxon>
        <taxon>Bacillati</taxon>
        <taxon>Actinomycetota</taxon>
        <taxon>Actinomycetes</taxon>
        <taxon>Micrococcales</taxon>
        <taxon>Microbacteriaceae</taxon>
        <taxon>Agrococcus</taxon>
    </lineage>
</organism>
<evidence type="ECO:0000256" key="1">
    <source>
        <dbReference type="SAM" id="MobiDB-lite"/>
    </source>
</evidence>
<dbReference type="AlphaFoldDB" id="A0A9D2C9R8"/>
<gene>
    <name evidence="3" type="ORF">H9830_09725</name>
</gene>
<feature type="chain" id="PRO_5038670638" description="Lipoprotein" evidence="2">
    <location>
        <begin position="27"/>
        <end position="214"/>
    </location>
</feature>
<dbReference type="PROSITE" id="PS51257">
    <property type="entry name" value="PROKAR_LIPOPROTEIN"/>
    <property type="match status" value="1"/>
</dbReference>
<accession>A0A9D2C9R8</accession>
<reference evidence="3" key="1">
    <citation type="journal article" date="2021" name="PeerJ">
        <title>Extensive microbial diversity within the chicken gut microbiome revealed by metagenomics and culture.</title>
        <authorList>
            <person name="Gilroy R."/>
            <person name="Ravi A."/>
            <person name="Getino M."/>
            <person name="Pursley I."/>
            <person name="Horton D.L."/>
            <person name="Alikhan N.F."/>
            <person name="Baker D."/>
            <person name="Gharbi K."/>
            <person name="Hall N."/>
            <person name="Watson M."/>
            <person name="Adriaenssens E.M."/>
            <person name="Foster-Nyarko E."/>
            <person name="Jarju S."/>
            <person name="Secka A."/>
            <person name="Antonio M."/>
            <person name="Oren A."/>
            <person name="Chaudhuri R.R."/>
            <person name="La Ragione R."/>
            <person name="Hildebrand F."/>
            <person name="Pallen M.J."/>
        </authorList>
    </citation>
    <scope>NUCLEOTIDE SEQUENCE</scope>
    <source>
        <strain evidence="3">ChiGjej1B1-98</strain>
    </source>
</reference>
<protein>
    <recommendedName>
        <fullName evidence="5">Lipoprotein</fullName>
    </recommendedName>
</protein>
<feature type="compositionally biased region" description="Acidic residues" evidence="1">
    <location>
        <begin position="27"/>
        <end position="57"/>
    </location>
</feature>
<evidence type="ECO:0008006" key="5">
    <source>
        <dbReference type="Google" id="ProtNLM"/>
    </source>
</evidence>
<proteinExistence type="predicted"/>
<reference evidence="3" key="2">
    <citation type="submission" date="2021-04" db="EMBL/GenBank/DDBJ databases">
        <authorList>
            <person name="Gilroy R."/>
        </authorList>
    </citation>
    <scope>NUCLEOTIDE SEQUENCE</scope>
    <source>
        <strain evidence="3">ChiGjej1B1-98</strain>
    </source>
</reference>
<dbReference type="Proteomes" id="UP000824005">
    <property type="component" value="Unassembled WGS sequence"/>
</dbReference>
<comment type="caution">
    <text evidence="3">The sequence shown here is derived from an EMBL/GenBank/DDBJ whole genome shotgun (WGS) entry which is preliminary data.</text>
</comment>
<feature type="region of interest" description="Disordered" evidence="1">
    <location>
        <begin position="192"/>
        <end position="214"/>
    </location>
</feature>
<feature type="signal peptide" evidence="2">
    <location>
        <begin position="1"/>
        <end position="26"/>
    </location>
</feature>
<sequence>MITRKKLLAIGAVATSALLVTACAGADEPEQPDDQVVEETEDQVDDTVDDNGEDDAPGDVTAPGTTLALGDTAVLAHPIDGDDGETGLLSATVHEIEPGSSEDLTDLDLGESADGLEPYYLHITVAGVDESSEALAGATLTNAFAGVAAGNPASTLNIIGSFDLCDISSLDSEWTSDSTQDICIVVLSPEGSEVDSVQYSPRDEEYRADPVTWE</sequence>
<evidence type="ECO:0000313" key="4">
    <source>
        <dbReference type="Proteomes" id="UP000824005"/>
    </source>
</evidence>